<dbReference type="SMART" id="SM00382">
    <property type="entry name" value="AAA"/>
    <property type="match status" value="1"/>
</dbReference>
<dbReference type="InterPro" id="IPR003593">
    <property type="entry name" value="AAA+_ATPase"/>
</dbReference>
<organism evidence="7 8">
    <name type="scientific">Glutamicibacter soli</name>
    <dbReference type="NCBI Taxonomy" id="453836"/>
    <lineage>
        <taxon>Bacteria</taxon>
        <taxon>Bacillati</taxon>
        <taxon>Actinomycetota</taxon>
        <taxon>Actinomycetes</taxon>
        <taxon>Micrococcales</taxon>
        <taxon>Micrococcaceae</taxon>
        <taxon>Glutamicibacter</taxon>
    </lineage>
</organism>
<comment type="similarity">
    <text evidence="1">Belongs to the ABC transporter superfamily.</text>
</comment>
<keyword evidence="2" id="KW-0813">Transport</keyword>
<dbReference type="GO" id="GO:0015807">
    <property type="term" value="P:L-amino acid transport"/>
    <property type="evidence" value="ECO:0007669"/>
    <property type="project" value="TreeGrafter"/>
</dbReference>
<dbReference type="GO" id="GO:0005524">
    <property type="term" value="F:ATP binding"/>
    <property type="evidence" value="ECO:0007669"/>
    <property type="project" value="UniProtKB-KW"/>
</dbReference>
<keyword evidence="3" id="KW-0547">Nucleotide-binding</keyword>
<keyword evidence="5" id="KW-0029">Amino-acid transport</keyword>
<dbReference type="GO" id="GO:0015658">
    <property type="term" value="F:branched-chain amino acid transmembrane transporter activity"/>
    <property type="evidence" value="ECO:0007669"/>
    <property type="project" value="TreeGrafter"/>
</dbReference>
<evidence type="ECO:0000256" key="3">
    <source>
        <dbReference type="ARBA" id="ARBA00022741"/>
    </source>
</evidence>
<dbReference type="PROSITE" id="PS00211">
    <property type="entry name" value="ABC_TRANSPORTER_1"/>
    <property type="match status" value="1"/>
</dbReference>
<proteinExistence type="inferred from homology"/>
<dbReference type="InterPro" id="IPR003439">
    <property type="entry name" value="ABC_transporter-like_ATP-bd"/>
</dbReference>
<dbReference type="Proteomes" id="UP000252167">
    <property type="component" value="Unassembled WGS sequence"/>
</dbReference>
<dbReference type="InterPro" id="IPR017871">
    <property type="entry name" value="ABC_transporter-like_CS"/>
</dbReference>
<dbReference type="Gene3D" id="3.40.50.300">
    <property type="entry name" value="P-loop containing nucleotide triphosphate hydrolases"/>
    <property type="match status" value="1"/>
</dbReference>
<evidence type="ECO:0000256" key="2">
    <source>
        <dbReference type="ARBA" id="ARBA00022448"/>
    </source>
</evidence>
<dbReference type="InterPro" id="IPR027417">
    <property type="entry name" value="P-loop_NTPase"/>
</dbReference>
<feature type="domain" description="ABC transporter" evidence="6">
    <location>
        <begin position="8"/>
        <end position="241"/>
    </location>
</feature>
<evidence type="ECO:0000256" key="5">
    <source>
        <dbReference type="ARBA" id="ARBA00022970"/>
    </source>
</evidence>
<comment type="caution">
    <text evidence="7">The sequence shown here is derived from an EMBL/GenBank/DDBJ whole genome shotgun (WGS) entry which is preliminary data.</text>
</comment>
<gene>
    <name evidence="7" type="ORF">C1H84_10435</name>
</gene>
<evidence type="ECO:0000256" key="1">
    <source>
        <dbReference type="ARBA" id="ARBA00005417"/>
    </source>
</evidence>
<dbReference type="AlphaFoldDB" id="A0A365YER4"/>
<keyword evidence="4 7" id="KW-0067">ATP-binding</keyword>
<evidence type="ECO:0000313" key="7">
    <source>
        <dbReference type="EMBL" id="RBM01186.1"/>
    </source>
</evidence>
<protein>
    <submittedName>
        <fullName evidence="7">ABC transporter ATP-binding protein</fullName>
    </submittedName>
</protein>
<name>A0A365YER4_9MICC</name>
<dbReference type="PANTHER" id="PTHR43820:SF4">
    <property type="entry name" value="HIGH-AFFINITY BRANCHED-CHAIN AMINO ACID TRANSPORT ATP-BINDING PROTEIN LIVF"/>
    <property type="match status" value="1"/>
</dbReference>
<dbReference type="RefSeq" id="WP_047120445.1">
    <property type="nucleotide sequence ID" value="NZ_JBNBOD010000001.1"/>
</dbReference>
<evidence type="ECO:0000313" key="8">
    <source>
        <dbReference type="Proteomes" id="UP000252167"/>
    </source>
</evidence>
<dbReference type="PANTHER" id="PTHR43820">
    <property type="entry name" value="HIGH-AFFINITY BRANCHED-CHAIN AMINO ACID TRANSPORT ATP-BINDING PROTEIN LIVF"/>
    <property type="match status" value="1"/>
</dbReference>
<dbReference type="EMBL" id="POAF01000004">
    <property type="protein sequence ID" value="RBM01186.1"/>
    <property type="molecule type" value="Genomic_DNA"/>
</dbReference>
<dbReference type="GO" id="GO:0016887">
    <property type="term" value="F:ATP hydrolysis activity"/>
    <property type="evidence" value="ECO:0007669"/>
    <property type="project" value="InterPro"/>
</dbReference>
<dbReference type="PROSITE" id="PS50893">
    <property type="entry name" value="ABC_TRANSPORTER_2"/>
    <property type="match status" value="1"/>
</dbReference>
<dbReference type="SUPFAM" id="SSF52540">
    <property type="entry name" value="P-loop containing nucleoside triphosphate hydrolases"/>
    <property type="match status" value="1"/>
</dbReference>
<dbReference type="InterPro" id="IPR052156">
    <property type="entry name" value="BCAA_Transport_ATP-bd_LivF"/>
</dbReference>
<sequence>MTEENILLEVEHLQTGYGDLKVVRDVSLTVRSGQITVLLGRNGAGKTTTLRAITGLNRTYGGEVRYLGKKLGETVAHRRVAQGMSYVQEGKRVFHELTIEQNLLLGGFSTKSKKRALLEAVQEIYEFFPILGDKRSLPASSMSGGQQQMLAIGQALMAKPKLLILDEPSQGLAPAIMKEVMERVHSLKATGLGILLVEQAVQESLEISDEVSVLDMGRTSLAGPASSMTLEQLQEAYFGTSESVPAKQMAE</sequence>
<accession>A0A365YER4</accession>
<dbReference type="CDD" id="cd03224">
    <property type="entry name" value="ABC_TM1139_LivF_branched"/>
    <property type="match status" value="1"/>
</dbReference>
<evidence type="ECO:0000259" key="6">
    <source>
        <dbReference type="PROSITE" id="PS50893"/>
    </source>
</evidence>
<keyword evidence="8" id="KW-1185">Reference proteome</keyword>
<reference evidence="7 8" key="1">
    <citation type="submission" date="2018-01" db="EMBL/GenBank/DDBJ databases">
        <title>Glutamicibacter soli strain NHPC-3 Whole genome sequence and assembly.</title>
        <authorList>
            <person name="Choudhury P."/>
            <person name="Gupta D."/>
            <person name="Sengupta K."/>
            <person name="Jawed A."/>
            <person name="Sultana N."/>
            <person name="Saha P."/>
        </authorList>
    </citation>
    <scope>NUCLEOTIDE SEQUENCE [LARGE SCALE GENOMIC DNA]</scope>
    <source>
        <strain evidence="7 8">NHPC-3</strain>
    </source>
</reference>
<dbReference type="Pfam" id="PF00005">
    <property type="entry name" value="ABC_tran"/>
    <property type="match status" value="1"/>
</dbReference>
<evidence type="ECO:0000256" key="4">
    <source>
        <dbReference type="ARBA" id="ARBA00022840"/>
    </source>
</evidence>